<protein>
    <submittedName>
        <fullName evidence="3">Uncharacterized protein</fullName>
    </submittedName>
</protein>
<accession>A0A3N4JBQ9</accession>
<dbReference type="EMBL" id="ML120422">
    <property type="protein sequence ID" value="RPA95692.1"/>
    <property type="molecule type" value="Genomic_DNA"/>
</dbReference>
<keyword evidence="2" id="KW-0812">Transmembrane</keyword>
<keyword evidence="2" id="KW-1133">Transmembrane helix</keyword>
<reference evidence="3 4" key="1">
    <citation type="journal article" date="2018" name="Nat. Ecol. Evol.">
        <title>Pezizomycetes genomes reveal the molecular basis of ectomycorrhizal truffle lifestyle.</title>
        <authorList>
            <person name="Murat C."/>
            <person name="Payen T."/>
            <person name="Noel B."/>
            <person name="Kuo A."/>
            <person name="Morin E."/>
            <person name="Chen J."/>
            <person name="Kohler A."/>
            <person name="Krizsan K."/>
            <person name="Balestrini R."/>
            <person name="Da Silva C."/>
            <person name="Montanini B."/>
            <person name="Hainaut M."/>
            <person name="Levati E."/>
            <person name="Barry K.W."/>
            <person name="Belfiori B."/>
            <person name="Cichocki N."/>
            <person name="Clum A."/>
            <person name="Dockter R.B."/>
            <person name="Fauchery L."/>
            <person name="Guy J."/>
            <person name="Iotti M."/>
            <person name="Le Tacon F."/>
            <person name="Lindquist E.A."/>
            <person name="Lipzen A."/>
            <person name="Malagnac F."/>
            <person name="Mello A."/>
            <person name="Molinier V."/>
            <person name="Miyauchi S."/>
            <person name="Poulain J."/>
            <person name="Riccioni C."/>
            <person name="Rubini A."/>
            <person name="Sitrit Y."/>
            <person name="Splivallo R."/>
            <person name="Traeger S."/>
            <person name="Wang M."/>
            <person name="Zifcakova L."/>
            <person name="Wipf D."/>
            <person name="Zambonelli A."/>
            <person name="Paolocci F."/>
            <person name="Nowrousian M."/>
            <person name="Ottonello S."/>
            <person name="Baldrian P."/>
            <person name="Spatafora J.W."/>
            <person name="Henrissat B."/>
            <person name="Nagy L.G."/>
            <person name="Aury J.M."/>
            <person name="Wincker P."/>
            <person name="Grigoriev I.V."/>
            <person name="Bonfante P."/>
            <person name="Martin F.M."/>
        </authorList>
    </citation>
    <scope>NUCLEOTIDE SEQUENCE [LARGE SCALE GENOMIC DNA]</scope>
    <source>
        <strain evidence="3 4">120613-1</strain>
    </source>
</reference>
<keyword evidence="2" id="KW-0472">Membrane</keyword>
<gene>
    <name evidence="3" type="ORF">L873DRAFT_1295937</name>
</gene>
<dbReference type="Proteomes" id="UP000276215">
    <property type="component" value="Unassembled WGS sequence"/>
</dbReference>
<evidence type="ECO:0000313" key="4">
    <source>
        <dbReference type="Proteomes" id="UP000276215"/>
    </source>
</evidence>
<feature type="transmembrane region" description="Helical" evidence="2">
    <location>
        <begin position="51"/>
        <end position="71"/>
    </location>
</feature>
<sequence>MLAATLGHGTVTPNKLSLSPSLSRSSLYSLYHGIEAQTVVQHSESYSSCSLFSLFFLFFLLFFFLPLFCCVRPSHHSTIHPHSTPHIITHMKKQRRVDYSKPHILISVQSYHTTHKSIKSSRV</sequence>
<evidence type="ECO:0000256" key="1">
    <source>
        <dbReference type="SAM" id="MobiDB-lite"/>
    </source>
</evidence>
<name>A0A3N4JBQ9_9PEZI</name>
<dbReference type="AlphaFoldDB" id="A0A3N4JBQ9"/>
<evidence type="ECO:0000313" key="3">
    <source>
        <dbReference type="EMBL" id="RPA95692.1"/>
    </source>
</evidence>
<feature type="region of interest" description="Disordered" evidence="1">
    <location>
        <begin position="1"/>
        <end position="21"/>
    </location>
</feature>
<evidence type="ECO:0000256" key="2">
    <source>
        <dbReference type="SAM" id="Phobius"/>
    </source>
</evidence>
<organism evidence="3 4">
    <name type="scientific">Choiromyces venosus 120613-1</name>
    <dbReference type="NCBI Taxonomy" id="1336337"/>
    <lineage>
        <taxon>Eukaryota</taxon>
        <taxon>Fungi</taxon>
        <taxon>Dikarya</taxon>
        <taxon>Ascomycota</taxon>
        <taxon>Pezizomycotina</taxon>
        <taxon>Pezizomycetes</taxon>
        <taxon>Pezizales</taxon>
        <taxon>Tuberaceae</taxon>
        <taxon>Choiromyces</taxon>
    </lineage>
</organism>
<keyword evidence="4" id="KW-1185">Reference proteome</keyword>
<proteinExistence type="predicted"/>